<reference evidence="1" key="1">
    <citation type="submission" date="2024-09" db="EMBL/GenBank/DDBJ databases">
        <title>Black Yeasts Isolated from many extreme environments.</title>
        <authorList>
            <person name="Coleine C."/>
            <person name="Stajich J.E."/>
            <person name="Selbmann L."/>
        </authorList>
    </citation>
    <scope>NUCLEOTIDE SEQUENCE</scope>
    <source>
        <strain evidence="1">CCFEE 5737</strain>
    </source>
</reference>
<feature type="non-terminal residue" evidence="1">
    <location>
        <position position="1"/>
    </location>
</feature>
<evidence type="ECO:0000313" key="2">
    <source>
        <dbReference type="Proteomes" id="UP001186974"/>
    </source>
</evidence>
<sequence>SSVVSWVASRSTRQYWQSYPYSYLPCISMVSVSGSGRQAASRLARPRRSHWRKSGGWS</sequence>
<feature type="non-terminal residue" evidence="1">
    <location>
        <position position="58"/>
    </location>
</feature>
<name>A0ACC3CWH0_9PEZI</name>
<protein>
    <submittedName>
        <fullName evidence="1">Uncharacterized protein</fullName>
    </submittedName>
</protein>
<gene>
    <name evidence="1" type="ORF">LTS18_013766</name>
</gene>
<organism evidence="1 2">
    <name type="scientific">Coniosporium uncinatum</name>
    <dbReference type="NCBI Taxonomy" id="93489"/>
    <lineage>
        <taxon>Eukaryota</taxon>
        <taxon>Fungi</taxon>
        <taxon>Dikarya</taxon>
        <taxon>Ascomycota</taxon>
        <taxon>Pezizomycotina</taxon>
        <taxon>Dothideomycetes</taxon>
        <taxon>Dothideomycetes incertae sedis</taxon>
        <taxon>Coniosporium</taxon>
    </lineage>
</organism>
<keyword evidence="2" id="KW-1185">Reference proteome</keyword>
<dbReference type="Proteomes" id="UP001186974">
    <property type="component" value="Unassembled WGS sequence"/>
</dbReference>
<comment type="caution">
    <text evidence="1">The sequence shown here is derived from an EMBL/GenBank/DDBJ whole genome shotgun (WGS) entry which is preliminary data.</text>
</comment>
<dbReference type="EMBL" id="JAWDJW010010637">
    <property type="protein sequence ID" value="KAK3045481.1"/>
    <property type="molecule type" value="Genomic_DNA"/>
</dbReference>
<accession>A0ACC3CWH0</accession>
<evidence type="ECO:0000313" key="1">
    <source>
        <dbReference type="EMBL" id="KAK3045481.1"/>
    </source>
</evidence>
<proteinExistence type="predicted"/>